<accession>A0A0R3WLL8</accession>
<name>A0A0R3WLL8_HYDTA</name>
<dbReference type="InterPro" id="IPR018613">
    <property type="entry name" value="Ccdc97-like"/>
</dbReference>
<dbReference type="AlphaFoldDB" id="A0A0R3WLL8"/>
<sequence length="314" mass="36972">LMNHLSESEQAMLKRLAEQEGPHFGHQTRDETSFSAEEKARLAADLLRRNPGEFLARYYRFLCWPEDAECFRDLWDDYTVRHYLKEVVGIPSPSTPTDANTMKAECEALRRKRKLRVKNRRLVYFWLAFSFEALRRMEAEAKADPTEGFFSYEQMRERAPELWEHMIGRYLSDTDRRALLGHQYESFSGMLLSQLLDTEQRPYRRSDNLEEDPDDSEDAESNQDRWNSQKPRVAEEGERSRQEFREMMHSHFLAGLDEDFNYDAIDNDSALDDEMEELAQDAEDVYFDSESPSAAPPNDQSDLAYDEDSRKDRI</sequence>
<dbReference type="STRING" id="6205.A0A0R3WLL8"/>
<evidence type="ECO:0000259" key="2">
    <source>
        <dbReference type="Pfam" id="PF09747"/>
    </source>
</evidence>
<protein>
    <submittedName>
        <fullName evidence="3">DUF2052 domain-containing protein</fullName>
    </submittedName>
</protein>
<evidence type="ECO:0000313" key="3">
    <source>
        <dbReference type="WBParaSite" id="TTAC_0000165601-mRNA-1"/>
    </source>
</evidence>
<feature type="domain" description="CCD97-like C-terminal" evidence="2">
    <location>
        <begin position="146"/>
        <end position="290"/>
    </location>
</feature>
<feature type="compositionally biased region" description="Acidic residues" evidence="1">
    <location>
        <begin position="209"/>
        <end position="221"/>
    </location>
</feature>
<feature type="region of interest" description="Disordered" evidence="1">
    <location>
        <begin position="205"/>
        <end position="242"/>
    </location>
</feature>
<dbReference type="PANTHER" id="PTHR31840">
    <property type="entry name" value="COILED-COIL DOMAIN-CONTAINING PROTEIN 97"/>
    <property type="match status" value="1"/>
</dbReference>
<dbReference type="InterPro" id="IPR040233">
    <property type="entry name" value="CCD97-like_C"/>
</dbReference>
<feature type="compositionally biased region" description="Basic and acidic residues" evidence="1">
    <location>
        <begin position="232"/>
        <end position="242"/>
    </location>
</feature>
<dbReference type="PANTHER" id="PTHR31840:SF1">
    <property type="entry name" value="COILED-COIL DOMAIN-CONTAINING PROTEIN 97"/>
    <property type="match status" value="1"/>
</dbReference>
<reference evidence="3" key="1">
    <citation type="submission" date="2017-02" db="UniProtKB">
        <authorList>
            <consortium name="WormBaseParasite"/>
        </authorList>
    </citation>
    <scope>IDENTIFICATION</scope>
</reference>
<proteinExistence type="predicted"/>
<dbReference type="WBParaSite" id="TTAC_0000165601-mRNA-1">
    <property type="protein sequence ID" value="TTAC_0000165601-mRNA-1"/>
    <property type="gene ID" value="TTAC_0000165601"/>
</dbReference>
<dbReference type="Pfam" id="PF09747">
    <property type="entry name" value="CCD97-like_C"/>
    <property type="match status" value="1"/>
</dbReference>
<organism evidence="3">
    <name type="scientific">Hydatigena taeniaeformis</name>
    <name type="common">Feline tapeworm</name>
    <name type="synonym">Taenia taeniaeformis</name>
    <dbReference type="NCBI Taxonomy" id="6205"/>
    <lineage>
        <taxon>Eukaryota</taxon>
        <taxon>Metazoa</taxon>
        <taxon>Spiralia</taxon>
        <taxon>Lophotrochozoa</taxon>
        <taxon>Platyhelminthes</taxon>
        <taxon>Cestoda</taxon>
        <taxon>Eucestoda</taxon>
        <taxon>Cyclophyllidea</taxon>
        <taxon>Taeniidae</taxon>
        <taxon>Hydatigera</taxon>
    </lineage>
</organism>
<feature type="region of interest" description="Disordered" evidence="1">
    <location>
        <begin position="281"/>
        <end position="314"/>
    </location>
</feature>
<evidence type="ECO:0000256" key="1">
    <source>
        <dbReference type="SAM" id="MobiDB-lite"/>
    </source>
</evidence>